<dbReference type="RefSeq" id="WP_129718819.1">
    <property type="nucleotide sequence ID" value="NZ_PRLK01000005.1"/>
</dbReference>
<dbReference type="Gene3D" id="3.90.550.10">
    <property type="entry name" value="Spore Coat Polysaccharide Biosynthesis Protein SpsA, Chain A"/>
    <property type="match status" value="1"/>
</dbReference>
<feature type="transmembrane region" description="Helical" evidence="1">
    <location>
        <begin position="487"/>
        <end position="511"/>
    </location>
</feature>
<evidence type="ECO:0000256" key="1">
    <source>
        <dbReference type="SAM" id="Phobius"/>
    </source>
</evidence>
<reference evidence="2 3" key="2">
    <citation type="journal article" date="2020" name="Cell Rep.">
        <title>Acquisition and Adaptation of Ultra-small Parasitic Reduced Genome Bacteria to Mammalian Hosts.</title>
        <authorList>
            <person name="McLean J.S."/>
            <person name="Bor B."/>
            <person name="Kerns K.A."/>
            <person name="Liu Q."/>
            <person name="To T.T."/>
            <person name="Solden L."/>
            <person name="Hendrickson E.L."/>
            <person name="Wrighton K."/>
            <person name="Shi W."/>
            <person name="He X."/>
        </authorList>
    </citation>
    <scope>NUCLEOTIDE SEQUENCE [LARGE SCALE GENOMIC DNA]</scope>
    <source>
        <strain evidence="2 3">TM7_CMJM_G6_1_HOT_870</strain>
    </source>
</reference>
<accession>A0ABY0FIH7</accession>
<organism evidence="2 3">
    <name type="scientific">Candidatus Nanogingivalis gingivitcus</name>
    <dbReference type="NCBI Taxonomy" id="2171992"/>
    <lineage>
        <taxon>Bacteria</taxon>
        <taxon>Candidatus Saccharimonadota</taxon>
        <taxon>Candidatus Nanosyncoccalia</taxon>
        <taxon>Candidatus Nanogingivales</taxon>
        <taxon>Candidatus Nanogingivalaceae</taxon>
        <taxon>Candidatus Nanogingivalis</taxon>
    </lineage>
</organism>
<dbReference type="Proteomes" id="UP001190925">
    <property type="component" value="Unassembled WGS sequence"/>
</dbReference>
<dbReference type="PANTHER" id="PTHR36851:SF1">
    <property type="entry name" value="GLYCO_TRANS_2-LIKE DOMAIN-CONTAINING PROTEIN"/>
    <property type="match status" value="1"/>
</dbReference>
<keyword evidence="1" id="KW-0812">Transmembrane</keyword>
<dbReference type="SUPFAM" id="SSF53448">
    <property type="entry name" value="Nucleotide-diphospho-sugar transferases"/>
    <property type="match status" value="1"/>
</dbReference>
<dbReference type="EMBL" id="PRLK01000005">
    <property type="protein sequence ID" value="RYC72609.1"/>
    <property type="molecule type" value="Genomic_DNA"/>
</dbReference>
<evidence type="ECO:0008006" key="4">
    <source>
        <dbReference type="Google" id="ProtNLM"/>
    </source>
</evidence>
<feature type="transmembrane region" description="Helical" evidence="1">
    <location>
        <begin position="452"/>
        <end position="475"/>
    </location>
</feature>
<proteinExistence type="predicted"/>
<keyword evidence="3" id="KW-1185">Reference proteome</keyword>
<name>A0ABY0FIH7_9BACT</name>
<comment type="caution">
    <text evidence="2">The sequence shown here is derived from an EMBL/GenBank/DDBJ whole genome shotgun (WGS) entry which is preliminary data.</text>
</comment>
<dbReference type="InterPro" id="IPR029044">
    <property type="entry name" value="Nucleotide-diphossugar_trans"/>
</dbReference>
<protein>
    <recommendedName>
        <fullName evidence="4">Glycosyltransferase 2-like domain-containing protein</fullName>
    </recommendedName>
</protein>
<evidence type="ECO:0000313" key="2">
    <source>
        <dbReference type="EMBL" id="RYC72609.1"/>
    </source>
</evidence>
<feature type="transmembrane region" description="Helical" evidence="1">
    <location>
        <begin position="46"/>
        <end position="67"/>
    </location>
</feature>
<gene>
    <name evidence="2" type="ORF">G6CMJM_00415</name>
</gene>
<reference evidence="2 3" key="1">
    <citation type="journal article" date="2018" name="bioRxiv">
        <title>Evidence of independent acquisition and adaption of ultra-small bacteria to human hosts across the highly diverse yet reduced genomes of the phylum Saccharibacteria.</title>
        <authorList>
            <person name="McLean J.S."/>
            <person name="Bor B."/>
            <person name="To T.T."/>
            <person name="Liu Q."/>
            <person name="Kearns K.A."/>
            <person name="Solden L.M."/>
            <person name="Wrighton K.C."/>
            <person name="He X."/>
            <person name="Shi W."/>
        </authorList>
    </citation>
    <scope>NUCLEOTIDE SEQUENCE [LARGE SCALE GENOMIC DNA]</scope>
    <source>
        <strain evidence="2 3">TM7_CMJM_G6_1_HOT_870</strain>
    </source>
</reference>
<evidence type="ECO:0000313" key="3">
    <source>
        <dbReference type="Proteomes" id="UP001190925"/>
    </source>
</evidence>
<keyword evidence="1" id="KW-1133">Transmembrane helix</keyword>
<keyword evidence="1" id="KW-0472">Membrane</keyword>
<sequence length="551" mass="63519">MNDIEIPQGKRTKFYRFFEILPAFLSYSALLLMVVLSIISPFWASVYLLTIVVTLLIKSIGIAYRTFGGYMKMKSAMKVDWSRRLYELSNPQEYKAGNKKDFHYHEHEKNIKLALDGKITINAGSIFNAIIIAAYNEPYEVIKPTIESILKTTFSKEKTFIVLAYEERGGEDIEKTAIRLQKEFKNKFYNFEIVKHPKSIPNEVVGKGGNITYAGKFLAEYCKNNNIKYSDVIVTTLDSDNKPDKNYFDVVTYEYIVRNDRKHFSYQPISLFLNNIWDVPAPMRVVATGNSFWNIVVSMRPHLIRNFASHSQSLDALAEMNFWSTRTIVEDGHQFWRSYFHFNGKYSVVPIMIPIYQDAVLSETLIKTLKAQFIQLRRWMYGASDVPYVAKNIFTKNRKVPFWDSLFKFIRLLEGHVSMVYQAPITAFGGWIPLLINASASRSLISHQLPNIISIIQQIATVGLFVAILISLKMLPPKPARYKKHRTLFMVLQWGLMPITAICYGSASAFYSQTRLALGKYLDKFDVTQKGTVEDIAKAKEERKNKKMKLK</sequence>
<feature type="transmembrane region" description="Helical" evidence="1">
    <location>
        <begin position="20"/>
        <end position="40"/>
    </location>
</feature>
<dbReference type="PANTHER" id="PTHR36851">
    <property type="entry name" value="UNNAMED PRODUCT"/>
    <property type="match status" value="1"/>
</dbReference>